<dbReference type="PATRIC" id="fig|93466.3.peg.962"/>
<gene>
    <name evidence="6" type="ORF">JM64_04505</name>
</gene>
<evidence type="ECO:0000256" key="1">
    <source>
        <dbReference type="ARBA" id="ARBA00023015"/>
    </source>
</evidence>
<dbReference type="InterPro" id="IPR036271">
    <property type="entry name" value="Tet_transcr_reg_TetR-rel_C_sf"/>
</dbReference>
<evidence type="ECO:0000313" key="6">
    <source>
        <dbReference type="EMBL" id="ANE41322.1"/>
    </source>
</evidence>
<evidence type="ECO:0000256" key="4">
    <source>
        <dbReference type="PROSITE-ProRule" id="PRU00335"/>
    </source>
</evidence>
<protein>
    <submittedName>
        <fullName evidence="6">TetR family transcriptional regulator</fullName>
    </submittedName>
</protein>
<dbReference type="EMBL" id="CP011393">
    <property type="protein sequence ID" value="ANE41322.1"/>
    <property type="molecule type" value="Genomic_DNA"/>
</dbReference>
<dbReference type="Pfam" id="PF00440">
    <property type="entry name" value="TetR_N"/>
    <property type="match status" value="1"/>
</dbReference>
<dbReference type="PRINTS" id="PR00455">
    <property type="entry name" value="HTHTETR"/>
</dbReference>
<dbReference type="SUPFAM" id="SSF46689">
    <property type="entry name" value="Homeodomain-like"/>
    <property type="match status" value="1"/>
</dbReference>
<dbReference type="KEGG" id="fng:JM64_04505"/>
<dbReference type="PANTHER" id="PTHR43479:SF11">
    <property type="entry name" value="ACREF_ENVCD OPERON REPRESSOR-RELATED"/>
    <property type="match status" value="1"/>
</dbReference>
<dbReference type="PROSITE" id="PS50977">
    <property type="entry name" value="HTH_TETR_2"/>
    <property type="match status" value="1"/>
</dbReference>
<dbReference type="AlphaFoldDB" id="A0A172T2Z8"/>
<proteinExistence type="predicted"/>
<dbReference type="GO" id="GO:0003677">
    <property type="term" value="F:DNA binding"/>
    <property type="evidence" value="ECO:0007669"/>
    <property type="project" value="UniProtKB-UniRule"/>
</dbReference>
<dbReference type="SUPFAM" id="SSF48498">
    <property type="entry name" value="Tetracyclin repressor-like, C-terminal domain"/>
    <property type="match status" value="1"/>
</dbReference>
<name>A0A172T2Z8_FERPE</name>
<dbReference type="Proteomes" id="UP000077096">
    <property type="component" value="Chromosome"/>
</dbReference>
<dbReference type="PANTHER" id="PTHR43479">
    <property type="entry name" value="ACREF/ENVCD OPERON REPRESSOR-RELATED"/>
    <property type="match status" value="1"/>
</dbReference>
<evidence type="ECO:0000313" key="7">
    <source>
        <dbReference type="Proteomes" id="UP000077096"/>
    </source>
</evidence>
<evidence type="ECO:0000259" key="5">
    <source>
        <dbReference type="PROSITE" id="PS50977"/>
    </source>
</evidence>
<keyword evidence="3" id="KW-0804">Transcription</keyword>
<evidence type="ECO:0000256" key="3">
    <source>
        <dbReference type="ARBA" id="ARBA00023163"/>
    </source>
</evidence>
<dbReference type="InterPro" id="IPR009057">
    <property type="entry name" value="Homeodomain-like_sf"/>
</dbReference>
<dbReference type="FunFam" id="1.10.10.60:FF:000141">
    <property type="entry name" value="TetR family transcriptional regulator"/>
    <property type="match status" value="1"/>
</dbReference>
<dbReference type="InterPro" id="IPR050624">
    <property type="entry name" value="HTH-type_Tx_Regulator"/>
</dbReference>
<dbReference type="Gene3D" id="1.10.357.10">
    <property type="entry name" value="Tetracycline Repressor, domain 2"/>
    <property type="match status" value="1"/>
</dbReference>
<sequence>MTNSGALKLSSRSQETRKKILEAARKLFAEKGYDGVSMEDIAQASGVRKSLIYYYFESKEVLFEEVWIGVIEELEKELFPEVENEKSIAGAIKKLIKKYVEFTLNKSELSRLIARERMNVLENGESLSRAKGKYVSLLNRLEKIFERGKQENVLNDIEPSTATEIISTVDSIPRKSLIKSVEEFLLKVILKEKVEH</sequence>
<accession>A0A172T2Z8</accession>
<feature type="DNA-binding region" description="H-T-H motif" evidence="4">
    <location>
        <begin position="37"/>
        <end position="56"/>
    </location>
</feature>
<feature type="domain" description="HTH tetR-type" evidence="5">
    <location>
        <begin position="14"/>
        <end position="74"/>
    </location>
</feature>
<keyword evidence="1" id="KW-0805">Transcription regulation</keyword>
<organism evidence="6 7">
    <name type="scientific">Fervidobacterium pennivorans</name>
    <dbReference type="NCBI Taxonomy" id="93466"/>
    <lineage>
        <taxon>Bacteria</taxon>
        <taxon>Thermotogati</taxon>
        <taxon>Thermotogota</taxon>
        <taxon>Thermotogae</taxon>
        <taxon>Thermotogales</taxon>
        <taxon>Fervidobacteriaceae</taxon>
        <taxon>Fervidobacterium</taxon>
    </lineage>
</organism>
<reference evidence="6 7" key="1">
    <citation type="submission" date="2014-08" db="EMBL/GenBank/DDBJ databases">
        <title>Fervidobacterium pennivorans DYC genome.</title>
        <authorList>
            <person name="Wushke S."/>
        </authorList>
    </citation>
    <scope>NUCLEOTIDE SEQUENCE [LARGE SCALE GENOMIC DNA]</scope>
    <source>
        <strain evidence="6 7">DYC</strain>
    </source>
</reference>
<evidence type="ECO:0000256" key="2">
    <source>
        <dbReference type="ARBA" id="ARBA00023125"/>
    </source>
</evidence>
<keyword evidence="2 4" id="KW-0238">DNA-binding</keyword>
<dbReference type="InterPro" id="IPR001647">
    <property type="entry name" value="HTH_TetR"/>
</dbReference>